<dbReference type="Proteomes" id="UP000887565">
    <property type="component" value="Unplaced"/>
</dbReference>
<evidence type="ECO:0000313" key="2">
    <source>
        <dbReference type="Proteomes" id="UP000887565"/>
    </source>
</evidence>
<proteinExistence type="predicted"/>
<protein>
    <submittedName>
        <fullName evidence="3">Uncharacterized protein</fullName>
    </submittedName>
</protein>
<name>A0A915JHW7_ROMCU</name>
<dbReference type="WBParaSite" id="nRc.2.0.1.t25696-RA">
    <property type="protein sequence ID" value="nRc.2.0.1.t25696-RA"/>
    <property type="gene ID" value="nRc.2.0.1.g25696"/>
</dbReference>
<accession>A0A915JHW7</accession>
<organism evidence="2 3">
    <name type="scientific">Romanomermis culicivorax</name>
    <name type="common">Nematode worm</name>
    <dbReference type="NCBI Taxonomy" id="13658"/>
    <lineage>
        <taxon>Eukaryota</taxon>
        <taxon>Metazoa</taxon>
        <taxon>Ecdysozoa</taxon>
        <taxon>Nematoda</taxon>
        <taxon>Enoplea</taxon>
        <taxon>Dorylaimia</taxon>
        <taxon>Mermithida</taxon>
        <taxon>Mermithoidea</taxon>
        <taxon>Mermithidae</taxon>
        <taxon>Romanomermis</taxon>
    </lineage>
</organism>
<reference evidence="3" key="1">
    <citation type="submission" date="2022-11" db="UniProtKB">
        <authorList>
            <consortium name="WormBaseParasite"/>
        </authorList>
    </citation>
    <scope>IDENTIFICATION</scope>
</reference>
<sequence>MEKEWILAEEMSMKFIQHLAKEKVKHRVCLSKVWQCRQITLRQAKGMTVTTSENDAYDAAKETMTLATTTTQKPQSETSRSQKILDMPTTSMTAQAQAQSVSKSSGEKKWKAGKGNLHVRLNQLANNFATTQQKTQPRIDPMQHPRQCQLLRAGWENSSGSWKDEGFKNKRDEHYANEFAFANEKLRQMLSEREKKLFYLFHFDIFCTDLNSTNASDYNFKRVIRIHKLDQWFKGTFSYWPANP</sequence>
<evidence type="ECO:0000313" key="3">
    <source>
        <dbReference type="WBParaSite" id="nRc.2.0.1.t25696-RA"/>
    </source>
</evidence>
<keyword evidence="2" id="KW-1185">Reference proteome</keyword>
<evidence type="ECO:0000256" key="1">
    <source>
        <dbReference type="SAM" id="MobiDB-lite"/>
    </source>
</evidence>
<feature type="region of interest" description="Disordered" evidence="1">
    <location>
        <begin position="89"/>
        <end position="109"/>
    </location>
</feature>
<dbReference type="AlphaFoldDB" id="A0A915JHW7"/>